<accession>A0ABU3B8X3</accession>
<dbReference type="InterPro" id="IPR010206">
    <property type="entry name" value="PolA_pol_I"/>
</dbReference>
<dbReference type="HAMAP" id="MF_00957">
    <property type="entry name" value="PolyA_pol"/>
    <property type="match status" value="1"/>
</dbReference>
<feature type="domain" description="Poly A polymerase head" evidence="10">
    <location>
        <begin position="50"/>
        <end position="182"/>
    </location>
</feature>
<dbReference type="PANTHER" id="PTHR43051">
    <property type="entry name" value="POLYNUCLEOTIDE ADENYLYLTRANSFERASE FAMILY PROTEIN"/>
    <property type="match status" value="1"/>
</dbReference>
<evidence type="ECO:0000259" key="10">
    <source>
        <dbReference type="Pfam" id="PF01743"/>
    </source>
</evidence>
<dbReference type="InterPro" id="IPR043519">
    <property type="entry name" value="NT_sf"/>
</dbReference>
<comment type="caution">
    <text evidence="13">The sequence shown here is derived from an EMBL/GenBank/DDBJ whole genome shotgun (WGS) entry which is preliminary data.</text>
</comment>
<feature type="active site" evidence="7">
    <location>
        <position position="151"/>
    </location>
</feature>
<keyword evidence="14" id="KW-1185">Reference proteome</keyword>
<keyword evidence="6 7" id="KW-0804">Transcription</keyword>
<dbReference type="Proteomes" id="UP001259982">
    <property type="component" value="Unassembled WGS sequence"/>
</dbReference>
<keyword evidence="3 7" id="KW-0547">Nucleotide-binding</keyword>
<comment type="similarity">
    <text evidence="7 8">Belongs to the tRNA nucleotidyltransferase/poly(A) polymerase family.</text>
</comment>
<reference evidence="13 14" key="1">
    <citation type="submission" date="2023-09" db="EMBL/GenBank/DDBJ databases">
        <authorList>
            <person name="Rey-Velasco X."/>
        </authorList>
    </citation>
    <scope>NUCLEOTIDE SEQUENCE [LARGE SCALE GENOMIC DNA]</scope>
    <source>
        <strain evidence="13 14">P385</strain>
    </source>
</reference>
<dbReference type="SUPFAM" id="SSF81891">
    <property type="entry name" value="Poly A polymerase C-terminal region-like"/>
    <property type="match status" value="1"/>
</dbReference>
<evidence type="ECO:0000259" key="11">
    <source>
        <dbReference type="Pfam" id="PF12626"/>
    </source>
</evidence>
<dbReference type="Pfam" id="PF01743">
    <property type="entry name" value="PolyA_pol"/>
    <property type="match status" value="1"/>
</dbReference>
<dbReference type="Gene3D" id="3.30.460.10">
    <property type="entry name" value="Beta Polymerase, domain 2"/>
    <property type="match status" value="1"/>
</dbReference>
<feature type="compositionally biased region" description="Basic residues" evidence="9">
    <location>
        <begin position="434"/>
        <end position="454"/>
    </location>
</feature>
<keyword evidence="1 7" id="KW-0507">mRNA processing</keyword>
<evidence type="ECO:0000256" key="2">
    <source>
        <dbReference type="ARBA" id="ARBA00022679"/>
    </source>
</evidence>
<gene>
    <name evidence="7 13" type="primary">pcnB</name>
    <name evidence="13" type="ORF">RM531_04520</name>
</gene>
<keyword evidence="5 7" id="KW-0694">RNA-binding</keyword>
<organism evidence="13 14">
    <name type="scientific">Spectribacter acetivorans</name>
    <dbReference type="NCBI Taxonomy" id="3075603"/>
    <lineage>
        <taxon>Bacteria</taxon>
        <taxon>Pseudomonadati</taxon>
        <taxon>Pseudomonadota</taxon>
        <taxon>Gammaproteobacteria</taxon>
        <taxon>Salinisphaerales</taxon>
        <taxon>Salinisphaeraceae</taxon>
        <taxon>Spectribacter</taxon>
    </lineage>
</organism>
<evidence type="ECO:0000256" key="4">
    <source>
        <dbReference type="ARBA" id="ARBA00022840"/>
    </source>
</evidence>
<dbReference type="EC" id="2.7.7.19" evidence="7"/>
<dbReference type="Gene3D" id="1.10.3090.10">
    <property type="entry name" value="cca-adding enzyme, domain 2"/>
    <property type="match status" value="1"/>
</dbReference>
<dbReference type="InterPro" id="IPR032828">
    <property type="entry name" value="PolyA_RNA-bd"/>
</dbReference>
<dbReference type="Pfam" id="PF12626">
    <property type="entry name" value="PolyA_pol_arg_C"/>
    <property type="match status" value="1"/>
</dbReference>
<dbReference type="InterPro" id="IPR052191">
    <property type="entry name" value="tRNA_ntf/polyA_polymerase_I"/>
</dbReference>
<evidence type="ECO:0000256" key="3">
    <source>
        <dbReference type="ARBA" id="ARBA00022741"/>
    </source>
</evidence>
<evidence type="ECO:0000256" key="6">
    <source>
        <dbReference type="ARBA" id="ARBA00023163"/>
    </source>
</evidence>
<dbReference type="Pfam" id="PF12627">
    <property type="entry name" value="PolyA_pol_RNAbd"/>
    <property type="match status" value="1"/>
</dbReference>
<evidence type="ECO:0000313" key="13">
    <source>
        <dbReference type="EMBL" id="MDT0617728.1"/>
    </source>
</evidence>
<keyword evidence="2 7" id="KW-0808">Transferase</keyword>
<feature type="active site" evidence="7">
    <location>
        <position position="69"/>
    </location>
</feature>
<dbReference type="CDD" id="cd05398">
    <property type="entry name" value="NT_ClassII-CCAase"/>
    <property type="match status" value="1"/>
</dbReference>
<dbReference type="PANTHER" id="PTHR43051:SF1">
    <property type="entry name" value="POLYNUCLEOTIDE ADENYLYLTRANSFERASE FAMILY PROTEIN"/>
    <property type="match status" value="1"/>
</dbReference>
<feature type="region of interest" description="Disordered" evidence="9">
    <location>
        <begin position="409"/>
        <end position="454"/>
    </location>
</feature>
<evidence type="ECO:0000256" key="8">
    <source>
        <dbReference type="RuleBase" id="RU003953"/>
    </source>
</evidence>
<protein>
    <recommendedName>
        <fullName evidence="7">Poly(A) polymerase I</fullName>
        <shortName evidence="7">PAP I</shortName>
        <ecNumber evidence="7">2.7.7.19</ecNumber>
    </recommendedName>
</protein>
<name>A0ABU3B8X3_9GAMM</name>
<comment type="function">
    <text evidence="7">Adds poly(A) tail to the 3' end of many RNAs, which usually targets these RNAs for decay. Plays a significant role in the global control of gene expression, through influencing the rate of transcript degradation, and in the general RNA quality control.</text>
</comment>
<evidence type="ECO:0000256" key="5">
    <source>
        <dbReference type="ARBA" id="ARBA00022884"/>
    </source>
</evidence>
<dbReference type="SUPFAM" id="SSF81301">
    <property type="entry name" value="Nucleotidyltransferase"/>
    <property type="match status" value="1"/>
</dbReference>
<evidence type="ECO:0000256" key="7">
    <source>
        <dbReference type="HAMAP-Rule" id="MF_00957"/>
    </source>
</evidence>
<keyword evidence="4 7" id="KW-0067">ATP-binding</keyword>
<dbReference type="InterPro" id="IPR002646">
    <property type="entry name" value="PolA_pol_head_dom"/>
</dbReference>
<keyword evidence="13" id="KW-0548">Nucleotidyltransferase</keyword>
<evidence type="ECO:0000313" key="14">
    <source>
        <dbReference type="Proteomes" id="UP001259982"/>
    </source>
</evidence>
<comment type="catalytic activity">
    <reaction evidence="7">
        <text>RNA(n) + ATP = RNA(n)-3'-adenine ribonucleotide + diphosphate</text>
        <dbReference type="Rhea" id="RHEA:11332"/>
        <dbReference type="Rhea" id="RHEA-COMP:14527"/>
        <dbReference type="Rhea" id="RHEA-COMP:17347"/>
        <dbReference type="ChEBI" id="CHEBI:30616"/>
        <dbReference type="ChEBI" id="CHEBI:33019"/>
        <dbReference type="ChEBI" id="CHEBI:140395"/>
        <dbReference type="ChEBI" id="CHEBI:173115"/>
        <dbReference type="EC" id="2.7.7.19"/>
    </reaction>
</comment>
<dbReference type="NCBIfam" id="TIGR01942">
    <property type="entry name" value="pcnB"/>
    <property type="match status" value="1"/>
</dbReference>
<sequence>MILFKRFRKRHRISSPVVIPRPEHPISRADISDSALKVLYRLKDAGFRACIVGGGVRDLLLGAQPKDFDVATDASPDQVRDLFRNSRLIGRRFRLAHVRFGREIIEVSTFRADVAGAEADSDSDDHVTDDAGRILRDNVFGSIEEDARRRDFTINGLYYDISDFGIHDYVGGMADVADRQLRLIGDPDTRYREDPVRMLRAVRIAAKLDLTIEPATEAPLYRLGGLLADVPAARLFDEVLKLLMTPDGAVCFDQLLHYNLFAPLFPEAAEALKGPDGEAHSRLIRRAIENTGQRIREGRPVTPAFLYAAFLWPAVKRRADSLTADGMPPVPAMAMAQREVLADQVQRVSIPKRFSVPMREIWTLQPRFQRRRGKAPARLMGHPRFRAAYDFLLLRAEVGEEPAELAQWWTDIQESDQAPPPAEPEGEASNGGRGRGRRGGRRRRGGRNRQKQGE</sequence>
<dbReference type="InterPro" id="IPR025866">
    <property type="entry name" value="PolyA_pol_arg_C_dom"/>
</dbReference>
<feature type="domain" description="Polymerase A arginine-rich C-terminal" evidence="11">
    <location>
        <begin position="326"/>
        <end position="443"/>
    </location>
</feature>
<feature type="active site" evidence="7">
    <location>
        <position position="67"/>
    </location>
</feature>
<dbReference type="EMBL" id="JAVRHY010000003">
    <property type="protein sequence ID" value="MDT0617728.1"/>
    <property type="molecule type" value="Genomic_DNA"/>
</dbReference>
<dbReference type="RefSeq" id="WP_311657612.1">
    <property type="nucleotide sequence ID" value="NZ_JAVRHY010000003.1"/>
</dbReference>
<feature type="domain" description="tRNA nucleotidyltransferase/poly(A) polymerase RNA and SrmB- binding" evidence="12">
    <location>
        <begin position="209"/>
        <end position="271"/>
    </location>
</feature>
<evidence type="ECO:0000256" key="1">
    <source>
        <dbReference type="ARBA" id="ARBA00022664"/>
    </source>
</evidence>
<proteinExistence type="inferred from homology"/>
<evidence type="ECO:0000259" key="12">
    <source>
        <dbReference type="Pfam" id="PF12627"/>
    </source>
</evidence>
<evidence type="ECO:0000256" key="9">
    <source>
        <dbReference type="SAM" id="MobiDB-lite"/>
    </source>
</evidence>
<dbReference type="GO" id="GO:1990817">
    <property type="term" value="F:poly(A) RNA polymerase activity"/>
    <property type="evidence" value="ECO:0007669"/>
    <property type="project" value="UniProtKB-EC"/>
</dbReference>